<keyword evidence="2" id="KW-1185">Reference proteome</keyword>
<protein>
    <submittedName>
        <fullName evidence="1">Uncharacterized protein</fullName>
    </submittedName>
</protein>
<name>A0A512MEV2_9BACT</name>
<reference evidence="1 2" key="1">
    <citation type="submission" date="2019-07" db="EMBL/GenBank/DDBJ databases">
        <title>Whole genome shotgun sequence of Brevifollis gellanilyticus NBRC 108608.</title>
        <authorList>
            <person name="Hosoyama A."/>
            <person name="Uohara A."/>
            <person name="Ohji S."/>
            <person name="Ichikawa N."/>
        </authorList>
    </citation>
    <scope>NUCLEOTIDE SEQUENCE [LARGE SCALE GENOMIC DNA]</scope>
    <source>
        <strain evidence="1 2">NBRC 108608</strain>
    </source>
</reference>
<gene>
    <name evidence="1" type="ORF">BGE01nite_45580</name>
</gene>
<dbReference type="AlphaFoldDB" id="A0A512MEV2"/>
<sequence>MPLMLLILVFVIGVPVLLYMAWLVHRGLGRLCVGHARRFAARDGSRSLSRLDAQKQRRLILPSVWPFGVRGTVSDEVHPESYDGEWP</sequence>
<evidence type="ECO:0000313" key="1">
    <source>
        <dbReference type="EMBL" id="GEP45267.1"/>
    </source>
</evidence>
<dbReference type="EMBL" id="BKAG01000045">
    <property type="protein sequence ID" value="GEP45267.1"/>
    <property type="molecule type" value="Genomic_DNA"/>
</dbReference>
<accession>A0A512MEV2</accession>
<organism evidence="1 2">
    <name type="scientific">Brevifollis gellanilyticus</name>
    <dbReference type="NCBI Taxonomy" id="748831"/>
    <lineage>
        <taxon>Bacteria</taxon>
        <taxon>Pseudomonadati</taxon>
        <taxon>Verrucomicrobiota</taxon>
        <taxon>Verrucomicrobiia</taxon>
        <taxon>Verrucomicrobiales</taxon>
        <taxon>Verrucomicrobiaceae</taxon>
    </lineage>
</organism>
<evidence type="ECO:0000313" key="2">
    <source>
        <dbReference type="Proteomes" id="UP000321577"/>
    </source>
</evidence>
<proteinExistence type="predicted"/>
<comment type="caution">
    <text evidence="1">The sequence shown here is derived from an EMBL/GenBank/DDBJ whole genome shotgun (WGS) entry which is preliminary data.</text>
</comment>
<dbReference type="Proteomes" id="UP000321577">
    <property type="component" value="Unassembled WGS sequence"/>
</dbReference>